<proteinExistence type="inferred from homology"/>
<protein>
    <recommendedName>
        <fullName evidence="3">NADH-quinone oxidoreductase subunit C</fullName>
        <ecNumber evidence="3">7.1.1.-</ecNumber>
    </recommendedName>
    <alternativeName>
        <fullName evidence="3">NADH dehydrogenase I subunit C</fullName>
    </alternativeName>
    <alternativeName>
        <fullName evidence="3">NDH-1 subunit C</fullName>
    </alternativeName>
</protein>
<dbReference type="GO" id="GO:0008137">
    <property type="term" value="F:NADH dehydrogenase (ubiquinone) activity"/>
    <property type="evidence" value="ECO:0007669"/>
    <property type="project" value="InterPro"/>
</dbReference>
<feature type="domain" description="NADH:ubiquinone oxidoreductase 30kDa subunit" evidence="4">
    <location>
        <begin position="32"/>
        <end position="155"/>
    </location>
</feature>
<comment type="similarity">
    <text evidence="1 3">Belongs to the complex I 30 kDa subunit family.</text>
</comment>
<evidence type="ECO:0000259" key="4">
    <source>
        <dbReference type="Pfam" id="PF00329"/>
    </source>
</evidence>
<keyword evidence="3" id="KW-0874">Quinone</keyword>
<gene>
    <name evidence="3 5" type="primary">nuoC</name>
    <name evidence="5" type="ORF">EJ065_5056</name>
</gene>
<evidence type="ECO:0000313" key="6">
    <source>
        <dbReference type="Proteomes" id="UP000288758"/>
    </source>
</evidence>
<comment type="catalytic activity">
    <reaction evidence="3">
        <text>a quinone + NADH + 5 H(+)(in) = a quinol + NAD(+) + 4 H(+)(out)</text>
        <dbReference type="Rhea" id="RHEA:57888"/>
        <dbReference type="ChEBI" id="CHEBI:15378"/>
        <dbReference type="ChEBI" id="CHEBI:24646"/>
        <dbReference type="ChEBI" id="CHEBI:57540"/>
        <dbReference type="ChEBI" id="CHEBI:57945"/>
        <dbReference type="ChEBI" id="CHEBI:132124"/>
    </reaction>
</comment>
<dbReference type="GO" id="GO:0048038">
    <property type="term" value="F:quinone binding"/>
    <property type="evidence" value="ECO:0007669"/>
    <property type="project" value="UniProtKB-KW"/>
</dbReference>
<reference evidence="5 6" key="1">
    <citation type="submission" date="2018-12" db="EMBL/GenBank/DDBJ databases">
        <title>Complete Genome Sequence of the Corallopyronin A producing Myxobacterium Corallococcus coralloides B035.</title>
        <authorList>
            <person name="Bouhired S.M."/>
            <person name="Rupp O."/>
            <person name="Blom J."/>
            <person name="Schaeberle T.F."/>
            <person name="Kehraus S."/>
            <person name="Schiefer A."/>
            <person name="Pfarr K."/>
            <person name="Goesmann A."/>
            <person name="Hoerauf A."/>
            <person name="Koenig G.M."/>
        </authorList>
    </citation>
    <scope>NUCLEOTIDE SEQUENCE [LARGE SCALE GENOMIC DNA]</scope>
    <source>
        <strain evidence="5 6">B035</strain>
    </source>
</reference>
<dbReference type="PANTHER" id="PTHR10884:SF14">
    <property type="entry name" value="NADH DEHYDROGENASE [UBIQUINONE] IRON-SULFUR PROTEIN 3, MITOCHONDRIAL"/>
    <property type="match status" value="1"/>
</dbReference>
<dbReference type="HAMAP" id="MF_01357">
    <property type="entry name" value="NDH1_NuoC"/>
    <property type="match status" value="1"/>
</dbReference>
<keyword evidence="3" id="KW-1278">Translocase</keyword>
<dbReference type="InterPro" id="IPR010218">
    <property type="entry name" value="NADH_DH_suC"/>
</dbReference>
<evidence type="ECO:0000313" key="5">
    <source>
        <dbReference type="EMBL" id="QAT86594.1"/>
    </source>
</evidence>
<keyword evidence="2 3" id="KW-0813">Transport</keyword>
<evidence type="ECO:0000256" key="3">
    <source>
        <dbReference type="HAMAP-Rule" id="MF_01357"/>
    </source>
</evidence>
<dbReference type="SUPFAM" id="SSF143243">
    <property type="entry name" value="Nqo5-like"/>
    <property type="match status" value="1"/>
</dbReference>
<dbReference type="EMBL" id="CP034669">
    <property type="protein sequence ID" value="QAT86594.1"/>
    <property type="molecule type" value="Genomic_DNA"/>
</dbReference>
<dbReference type="AlphaFoldDB" id="A0A410RXB9"/>
<dbReference type="PANTHER" id="PTHR10884">
    <property type="entry name" value="NADH DEHYDROGENASE UBIQUINONE IRON-SULFUR PROTEIN 3"/>
    <property type="match status" value="1"/>
</dbReference>
<dbReference type="NCBIfam" id="TIGR01961">
    <property type="entry name" value="NuoC_fam"/>
    <property type="match status" value="1"/>
</dbReference>
<dbReference type="EC" id="7.1.1.-" evidence="3"/>
<dbReference type="GO" id="GO:0005886">
    <property type="term" value="C:plasma membrane"/>
    <property type="evidence" value="ECO:0007669"/>
    <property type="project" value="UniProtKB-SubCell"/>
</dbReference>
<comment type="subunit">
    <text evidence="3">NDH-1 is composed of 14 different subunits. Subunits NuoB, C, D, E, F, and G constitute the peripheral sector of the complex.</text>
</comment>
<dbReference type="Gene3D" id="3.30.460.80">
    <property type="entry name" value="NADH:ubiquinone oxidoreductase, 30kDa subunit"/>
    <property type="match status" value="1"/>
</dbReference>
<dbReference type="InterPro" id="IPR001268">
    <property type="entry name" value="NADH_UbQ_OxRdtase_30kDa_su"/>
</dbReference>
<accession>A0A410RXB9</accession>
<name>A0A410RXB9_CORCK</name>
<comment type="function">
    <text evidence="3">NDH-1 shuttles electrons from NADH, via FMN and iron-sulfur (Fe-S) centers, to quinones in the respiratory chain. The immediate electron acceptor for the enzyme in this species is believed to be ubiquinone. Couples the redox reaction to proton translocation (for every two electrons transferred, four hydrogen ions are translocated across the cytoplasmic membrane), and thus conserves the redox energy in a proton gradient.</text>
</comment>
<organism evidence="5 6">
    <name type="scientific">Corallococcus coralloides</name>
    <name type="common">Myxococcus coralloides</name>
    <dbReference type="NCBI Taxonomy" id="184914"/>
    <lineage>
        <taxon>Bacteria</taxon>
        <taxon>Pseudomonadati</taxon>
        <taxon>Myxococcota</taxon>
        <taxon>Myxococcia</taxon>
        <taxon>Myxococcales</taxon>
        <taxon>Cystobacterineae</taxon>
        <taxon>Myxococcaceae</taxon>
        <taxon>Corallococcus</taxon>
    </lineage>
</organism>
<comment type="subcellular location">
    <subcellularLocation>
        <location evidence="3">Cell membrane</location>
        <topology evidence="3">Peripheral membrane protein</topology>
        <orientation evidence="3">Cytoplasmic side</orientation>
    </subcellularLocation>
</comment>
<dbReference type="InterPro" id="IPR037232">
    <property type="entry name" value="NADH_quin_OxRdtase_su_C/D-like"/>
</dbReference>
<keyword evidence="3" id="KW-0520">NAD</keyword>
<keyword evidence="3" id="KW-0830">Ubiquinone</keyword>
<keyword evidence="3" id="KW-1003">Cell membrane</keyword>
<evidence type="ECO:0000256" key="1">
    <source>
        <dbReference type="ARBA" id="ARBA00007569"/>
    </source>
</evidence>
<sequence length="177" mass="20686">MSIFALDRVAAQFPEAVAERYVDRAGGAWAVIHAEWLPKVATFLKMDPELDFKLFGSADAVDRLHLAESDPRFEVVYFLYSLKRKEHVRLKVRVTETRPELPSLTPLYRGANWWERLVFDFYGIRFTDHPDLRRILLYEEFQGHPLRKDYALRDRQPLIPERPIKDIFRGPGTSGIA</sequence>
<keyword evidence="3" id="KW-0472">Membrane</keyword>
<dbReference type="GO" id="GO:0050136">
    <property type="term" value="F:NADH dehydrogenase (quinone) (non-electrogenic) activity"/>
    <property type="evidence" value="ECO:0007669"/>
    <property type="project" value="UniProtKB-UniRule"/>
</dbReference>
<dbReference type="Pfam" id="PF00329">
    <property type="entry name" value="Complex1_30kDa"/>
    <property type="match status" value="1"/>
</dbReference>
<evidence type="ECO:0000256" key="2">
    <source>
        <dbReference type="ARBA" id="ARBA00022448"/>
    </source>
</evidence>
<dbReference type="Proteomes" id="UP000288758">
    <property type="component" value="Chromosome"/>
</dbReference>